<evidence type="ECO:0000313" key="1">
    <source>
        <dbReference type="EMBL" id="OGD34366.1"/>
    </source>
</evidence>
<organism evidence="1 2">
    <name type="scientific">Candidatus Azambacteria bacterium RIFCSPLOWO2_01_FULL_46_25</name>
    <dbReference type="NCBI Taxonomy" id="1797298"/>
    <lineage>
        <taxon>Bacteria</taxon>
        <taxon>Candidatus Azamiibacteriota</taxon>
    </lineage>
</organism>
<dbReference type="InterPro" id="IPR011042">
    <property type="entry name" value="6-blade_b-propeller_TolB-like"/>
</dbReference>
<protein>
    <recommendedName>
        <fullName evidence="3">Dipeptidylpeptidase IV N-terminal domain-containing protein</fullName>
    </recommendedName>
</protein>
<sequence>MSKTQKILLAAIVLLALTVAGFAVYYLYFKKTPTVIQGPGQQQGTTTLPQGNIEIIDSKLKKISATAAISPTTTADGKRVVYMGKSGGITELDFTGENAKETKFVALQNLFSVSWNKDRTEFAASYETSEGRQLRYYKTAATQTAPYALNIKRVAFSKTENKIAYHAVDASQNANAIFVANADGSNAKSVFSNRLQDARLAWIGAAKIAVSTAPSGLAQNLLWLLDTETQKITSVLSNINGLTFLWGPPGNRFIFSKTTPDGKNLTLYSANTNGADVKKLDFETLPEKCAFSDNGETLVCAVPKITPDILWPDDYYKKQYDAQEQIWKIDLASGKKDLLYEFAADKNFDVANLVLSQSEDYLVFTNRKDDYLYSLKLK</sequence>
<dbReference type="Gene3D" id="2.120.10.30">
    <property type="entry name" value="TolB, C-terminal domain"/>
    <property type="match status" value="1"/>
</dbReference>
<dbReference type="SUPFAM" id="SSF82171">
    <property type="entry name" value="DPP6 N-terminal domain-like"/>
    <property type="match status" value="1"/>
</dbReference>
<reference evidence="1 2" key="1">
    <citation type="journal article" date="2016" name="Nat. Commun.">
        <title>Thousands of microbial genomes shed light on interconnected biogeochemical processes in an aquifer system.</title>
        <authorList>
            <person name="Anantharaman K."/>
            <person name="Brown C.T."/>
            <person name="Hug L.A."/>
            <person name="Sharon I."/>
            <person name="Castelle C.J."/>
            <person name="Probst A.J."/>
            <person name="Thomas B.C."/>
            <person name="Singh A."/>
            <person name="Wilkins M.J."/>
            <person name="Karaoz U."/>
            <person name="Brodie E.L."/>
            <person name="Williams K.H."/>
            <person name="Hubbard S.S."/>
            <person name="Banfield J.F."/>
        </authorList>
    </citation>
    <scope>NUCLEOTIDE SEQUENCE [LARGE SCALE GENOMIC DNA]</scope>
</reference>
<evidence type="ECO:0008006" key="3">
    <source>
        <dbReference type="Google" id="ProtNLM"/>
    </source>
</evidence>
<dbReference type="AlphaFoldDB" id="A0A1F5BUQ9"/>
<evidence type="ECO:0000313" key="2">
    <source>
        <dbReference type="Proteomes" id="UP000176650"/>
    </source>
</evidence>
<dbReference type="Proteomes" id="UP000176650">
    <property type="component" value="Unassembled WGS sequence"/>
</dbReference>
<proteinExistence type="predicted"/>
<comment type="caution">
    <text evidence="1">The sequence shown here is derived from an EMBL/GenBank/DDBJ whole genome shotgun (WGS) entry which is preliminary data.</text>
</comment>
<dbReference type="EMBL" id="MEYS01000001">
    <property type="protein sequence ID" value="OGD34366.1"/>
    <property type="molecule type" value="Genomic_DNA"/>
</dbReference>
<accession>A0A1F5BUQ9</accession>
<gene>
    <name evidence="1" type="ORF">A2988_02455</name>
</gene>
<name>A0A1F5BUQ9_9BACT</name>
<dbReference type="STRING" id="1797298.A2988_02455"/>